<dbReference type="AlphaFoldDB" id="A0A5N6Y711"/>
<evidence type="ECO:0000256" key="1">
    <source>
        <dbReference type="SAM" id="Phobius"/>
    </source>
</evidence>
<gene>
    <name evidence="2" type="ORF">BDV24DRAFT_56500</name>
</gene>
<proteinExistence type="predicted"/>
<dbReference type="EMBL" id="ML737142">
    <property type="protein sequence ID" value="KAE8341265.1"/>
    <property type="molecule type" value="Genomic_DNA"/>
</dbReference>
<organism evidence="2">
    <name type="scientific">Aspergillus arachidicola</name>
    <dbReference type="NCBI Taxonomy" id="656916"/>
    <lineage>
        <taxon>Eukaryota</taxon>
        <taxon>Fungi</taxon>
        <taxon>Dikarya</taxon>
        <taxon>Ascomycota</taxon>
        <taxon>Pezizomycotina</taxon>
        <taxon>Eurotiomycetes</taxon>
        <taxon>Eurotiomycetidae</taxon>
        <taxon>Eurotiales</taxon>
        <taxon>Aspergillaceae</taxon>
        <taxon>Aspergillus</taxon>
        <taxon>Aspergillus subgen. Circumdati</taxon>
    </lineage>
</organism>
<keyword evidence="1" id="KW-0812">Transmembrane</keyword>
<name>A0A5N6Y711_9EURO</name>
<protein>
    <submittedName>
        <fullName evidence="2">Uncharacterized protein</fullName>
    </submittedName>
</protein>
<reference evidence="2" key="1">
    <citation type="submission" date="2019-04" db="EMBL/GenBank/DDBJ databases">
        <title>Friends and foes A comparative genomics study of 23 Aspergillus species from section Flavi.</title>
        <authorList>
            <consortium name="DOE Joint Genome Institute"/>
            <person name="Kjaerbolling I."/>
            <person name="Vesth T."/>
            <person name="Frisvad J.C."/>
            <person name="Nybo J.L."/>
            <person name="Theobald S."/>
            <person name="Kildgaard S."/>
            <person name="Isbrandt T."/>
            <person name="Kuo A."/>
            <person name="Sato A."/>
            <person name="Lyhne E.K."/>
            <person name="Kogle M.E."/>
            <person name="Wiebenga A."/>
            <person name="Kun R.S."/>
            <person name="Lubbers R.J."/>
            <person name="Makela M.R."/>
            <person name="Barry K."/>
            <person name="Chovatia M."/>
            <person name="Clum A."/>
            <person name="Daum C."/>
            <person name="Haridas S."/>
            <person name="He G."/>
            <person name="LaButti K."/>
            <person name="Lipzen A."/>
            <person name="Mondo S."/>
            <person name="Riley R."/>
            <person name="Salamov A."/>
            <person name="Simmons B.A."/>
            <person name="Magnuson J.K."/>
            <person name="Henrissat B."/>
            <person name="Mortensen U.H."/>
            <person name="Larsen T.O."/>
            <person name="Devries R.P."/>
            <person name="Grigoriev I.V."/>
            <person name="Machida M."/>
            <person name="Baker S.E."/>
            <person name="Andersen M.R."/>
        </authorList>
    </citation>
    <scope>NUCLEOTIDE SEQUENCE</scope>
    <source>
        <strain evidence="2">CBS 117612</strain>
    </source>
</reference>
<dbReference type="Proteomes" id="UP000325558">
    <property type="component" value="Unassembled WGS sequence"/>
</dbReference>
<keyword evidence="1" id="KW-0472">Membrane</keyword>
<evidence type="ECO:0000313" key="2">
    <source>
        <dbReference type="EMBL" id="KAE8341265.1"/>
    </source>
</evidence>
<accession>A0A5N6Y711</accession>
<keyword evidence="1" id="KW-1133">Transmembrane helix</keyword>
<feature type="transmembrane region" description="Helical" evidence="1">
    <location>
        <begin position="6"/>
        <end position="28"/>
    </location>
</feature>
<sequence>MEYTYNTVFFVETFINNLLFYLQVWYISFRSQVCMRYRPITKRHWNKNKKNKTRRSGGYTMELIKK</sequence>